<dbReference type="CDD" id="cd08806">
    <property type="entry name" value="CARD_CARD14_CARMA2"/>
    <property type="match status" value="1"/>
</dbReference>
<dbReference type="PANTHER" id="PTHR14559:SF1">
    <property type="entry name" value="CASPASE RECRUITMENT DOMAIN-CONTAINING PROTEIN 14"/>
    <property type="match status" value="1"/>
</dbReference>
<dbReference type="SUPFAM" id="SSF50156">
    <property type="entry name" value="PDZ domain-like"/>
    <property type="match status" value="1"/>
</dbReference>
<reference evidence="9" key="1">
    <citation type="submission" date="2025-08" db="UniProtKB">
        <authorList>
            <consortium name="RefSeq"/>
        </authorList>
    </citation>
    <scope>IDENTIFICATION</scope>
    <source>
        <tissue evidence="9">Brain</tissue>
    </source>
</reference>
<dbReference type="InterPro" id="IPR008145">
    <property type="entry name" value="GK/Ca_channel_bsu"/>
</dbReference>
<evidence type="ECO:0000313" key="8">
    <source>
        <dbReference type="Proteomes" id="UP000694890"/>
    </source>
</evidence>
<dbReference type="GO" id="GO:0042981">
    <property type="term" value="P:regulation of apoptotic process"/>
    <property type="evidence" value="ECO:0007669"/>
    <property type="project" value="InterPro"/>
</dbReference>
<dbReference type="FunFam" id="2.30.42.10:FF:000254">
    <property type="entry name" value="Caspase recruitment domain family, member 14"/>
    <property type="match status" value="1"/>
</dbReference>
<keyword evidence="2 3" id="KW-0175">Coiled coil</keyword>
<feature type="compositionally biased region" description="Low complexity" evidence="4">
    <location>
        <begin position="420"/>
        <end position="431"/>
    </location>
</feature>
<dbReference type="Gene3D" id="2.30.30.40">
    <property type="entry name" value="SH3 Domains"/>
    <property type="match status" value="1"/>
</dbReference>
<dbReference type="FunFam" id="1.10.533.10:FF:000003">
    <property type="entry name" value="Caspase recruitment domain family, member 11"/>
    <property type="match status" value="1"/>
</dbReference>
<dbReference type="PROSITE" id="PS50209">
    <property type="entry name" value="CARD"/>
    <property type="match status" value="1"/>
</dbReference>
<dbReference type="PROSITE" id="PS50106">
    <property type="entry name" value="PDZ"/>
    <property type="match status" value="1"/>
</dbReference>
<dbReference type="GeneID" id="108884567"/>
<feature type="coiled-coil region" evidence="3">
    <location>
        <begin position="297"/>
        <end position="394"/>
    </location>
</feature>
<feature type="domain" description="Guanylate kinase-like" evidence="5">
    <location>
        <begin position="752"/>
        <end position="970"/>
    </location>
</feature>
<dbReference type="CTD" id="79092"/>
<feature type="compositionally biased region" description="Basic and acidic residues" evidence="4">
    <location>
        <begin position="474"/>
        <end position="483"/>
    </location>
</feature>
<dbReference type="RefSeq" id="XP_018534046.1">
    <property type="nucleotide sequence ID" value="XM_018678530.2"/>
</dbReference>
<evidence type="ECO:0000256" key="1">
    <source>
        <dbReference type="ARBA" id="ARBA00022553"/>
    </source>
</evidence>
<evidence type="ECO:0000313" key="9">
    <source>
        <dbReference type="RefSeq" id="XP_018534046.1"/>
    </source>
</evidence>
<dbReference type="InterPro" id="IPR011029">
    <property type="entry name" value="DEATH-like_dom_sf"/>
</dbReference>
<dbReference type="KEGG" id="lcf:108884567"/>
<dbReference type="PROSITE" id="PS50052">
    <property type="entry name" value="GUANYLATE_KINASE_2"/>
    <property type="match status" value="1"/>
</dbReference>
<dbReference type="InterPro" id="IPR008144">
    <property type="entry name" value="Guanylate_kin-like_dom"/>
</dbReference>
<evidence type="ECO:0000256" key="3">
    <source>
        <dbReference type="SAM" id="Coils"/>
    </source>
</evidence>
<organism evidence="8 9">
    <name type="scientific">Lates calcarifer</name>
    <name type="common">Barramundi</name>
    <name type="synonym">Holocentrus calcarifer</name>
    <dbReference type="NCBI Taxonomy" id="8187"/>
    <lineage>
        <taxon>Eukaryota</taxon>
        <taxon>Metazoa</taxon>
        <taxon>Chordata</taxon>
        <taxon>Craniata</taxon>
        <taxon>Vertebrata</taxon>
        <taxon>Euteleostomi</taxon>
        <taxon>Actinopterygii</taxon>
        <taxon>Neopterygii</taxon>
        <taxon>Teleostei</taxon>
        <taxon>Neoteleostei</taxon>
        <taxon>Acanthomorphata</taxon>
        <taxon>Carangaria</taxon>
        <taxon>Carangaria incertae sedis</taxon>
        <taxon>Centropomidae</taxon>
        <taxon>Lates</taxon>
    </lineage>
</organism>
<dbReference type="InterPro" id="IPR027417">
    <property type="entry name" value="P-loop_NTPase"/>
</dbReference>
<dbReference type="FunFam" id="3.40.50.300:FF:001294">
    <property type="entry name" value="Caspase recruitment domain family member 14"/>
    <property type="match status" value="1"/>
</dbReference>
<dbReference type="GO" id="GO:0050700">
    <property type="term" value="F:CARD domain binding"/>
    <property type="evidence" value="ECO:0007669"/>
    <property type="project" value="TreeGrafter"/>
</dbReference>
<dbReference type="Gene3D" id="1.10.533.10">
    <property type="entry name" value="Death Domain, Fas"/>
    <property type="match status" value="1"/>
</dbReference>
<dbReference type="Proteomes" id="UP000694890">
    <property type="component" value="Linkage group LG5"/>
</dbReference>
<feature type="domain" description="PDZ" evidence="6">
    <location>
        <begin position="564"/>
        <end position="639"/>
    </location>
</feature>
<feature type="compositionally biased region" description="Polar residues" evidence="4">
    <location>
        <begin position="461"/>
        <end position="473"/>
    </location>
</feature>
<evidence type="ECO:0000259" key="6">
    <source>
        <dbReference type="PROSITE" id="PS50106"/>
    </source>
</evidence>
<dbReference type="Pfam" id="PF00619">
    <property type="entry name" value="CARD"/>
    <property type="match status" value="1"/>
</dbReference>
<dbReference type="InterPro" id="IPR001315">
    <property type="entry name" value="CARD"/>
</dbReference>
<dbReference type="InterPro" id="IPR036034">
    <property type="entry name" value="PDZ_sf"/>
</dbReference>
<evidence type="ECO:0000256" key="4">
    <source>
        <dbReference type="SAM" id="MobiDB-lite"/>
    </source>
</evidence>
<sequence>MAGECVPCEGPDPKEMGEEELWELINDNRHRISLGVRPCILIPYLRQARVLTEMDEDEILSCHNLTNRCMRTSYMLDLLRTQGRNGAVALLDGLMIHYPTLYTQVTGRKPSTEPSRFSGLIKYSELTEYLVRAVTGMQKELQEAQREASRVTARCTTLESEIGQIMEQEEKSRCLQAENERMRRHLCSLQREVTKLKDEKCDLYMRYTAAIEDKSAVNKRLHDLNLQQVYQLQTELQKAQIENEFQRKHSLKCASLAEMPQLQEEVQLRYQLVKTEQLDPAHQDILAHDLAEAIDSQVELAEQLRCYREENEQLLKEKQGLMDQKECLSLQVQQLTLDCNMLQQKSTVVHNQMRELQAERDQAYLSRDEAQTMIARVLAEKDTLRCQLVELQERVFSPKAKCSPREQRQSSDETEGGWESLRSSSDESSSPNRRRLRRMDAVNPMSLSSCPSEGEDAVASSIRSRNAEPPSSDSLRRREKALYEDSSLETAETDSLLDDFVFLPNFGSGDMQTPRLCPSKGSTSDSLSRTSPPPFLMRSRPKAIRINGRVLSISLQGEALLSQLALVGGNKTGVFVHQVTEGSPAHTVGIGPGAQIVEVKYEQNQKALRMVLEDSTLEEAMWALGQVTGLCHLSLRPRQDDYEALLKQLQNSEISSGDSFYVRVNLSLPVGPNATLAVSCNDILHVTNTRPAGTEDSWHASQVHPCQLLDLQSGTVPNYYRAQRLLIRVIEDMSFQTKKCQKAGRVGAQNKEKAVRIVSTGRHGRNPLWVSVENEKTKNTESSDTFAPKSCVTLMPYTLVTPRYPPICRPVLLLPTILGRILDKKLAGWQGFQLCEHEVLSPCEHAARLQRSEILEECEQGRNCCYTLQSVEKVMKKGIHCVLPLGLDCVRRLHRAEIFPIIIFISQSARSARKLKSKLQRHGQSEEQLLACSRSEEPLLDKLPCLYHSVAPDSWCDQTSLLTSLRTIIWEEQKKIVWVEPDLW</sequence>
<protein>
    <submittedName>
        <fullName evidence="9">Caspase recruitment domain-containing protein 14 isoform X1</fullName>
    </submittedName>
</protein>
<dbReference type="InterPro" id="IPR001478">
    <property type="entry name" value="PDZ"/>
</dbReference>
<dbReference type="GO" id="GO:0005737">
    <property type="term" value="C:cytoplasm"/>
    <property type="evidence" value="ECO:0007669"/>
    <property type="project" value="TreeGrafter"/>
</dbReference>
<feature type="coiled-coil region" evidence="3">
    <location>
        <begin position="134"/>
        <end position="185"/>
    </location>
</feature>
<dbReference type="AlphaFoldDB" id="A0AAJ7LYV8"/>
<dbReference type="SUPFAM" id="SSF47986">
    <property type="entry name" value="DEATH domain"/>
    <property type="match status" value="1"/>
</dbReference>
<feature type="domain" description="CARD" evidence="7">
    <location>
        <begin position="17"/>
        <end position="109"/>
    </location>
</feature>
<dbReference type="Gene3D" id="2.30.42.10">
    <property type="match status" value="1"/>
</dbReference>
<dbReference type="Pfam" id="PF00625">
    <property type="entry name" value="Guanylate_kin"/>
    <property type="match status" value="1"/>
</dbReference>
<name>A0AAJ7LYV8_LATCA</name>
<accession>A0AAJ7LYV8</accession>
<dbReference type="SUPFAM" id="SSF52540">
    <property type="entry name" value="P-loop containing nucleoside triphosphate hydrolases"/>
    <property type="match status" value="1"/>
</dbReference>
<feature type="compositionally biased region" description="Polar residues" evidence="4">
    <location>
        <begin position="520"/>
        <end position="530"/>
    </location>
</feature>
<proteinExistence type="predicted"/>
<dbReference type="Gene3D" id="3.40.50.300">
    <property type="entry name" value="P-loop containing nucleotide triphosphate hydrolases"/>
    <property type="match status" value="1"/>
</dbReference>
<evidence type="ECO:0000259" key="7">
    <source>
        <dbReference type="PROSITE" id="PS50209"/>
    </source>
</evidence>
<feature type="region of interest" description="Disordered" evidence="4">
    <location>
        <begin position="399"/>
        <end position="488"/>
    </location>
</feature>
<feature type="region of interest" description="Disordered" evidence="4">
    <location>
        <begin position="511"/>
        <end position="538"/>
    </location>
</feature>
<evidence type="ECO:0000256" key="2">
    <source>
        <dbReference type="ARBA" id="ARBA00023054"/>
    </source>
</evidence>
<keyword evidence="1" id="KW-0597">Phosphoprotein</keyword>
<gene>
    <name evidence="9" type="primary">card14</name>
</gene>
<dbReference type="PANTHER" id="PTHR14559">
    <property type="entry name" value="CASPASE RECRUITMENT DOMAIN FAMILY"/>
    <property type="match status" value="1"/>
</dbReference>
<evidence type="ECO:0000259" key="5">
    <source>
        <dbReference type="PROSITE" id="PS50052"/>
    </source>
</evidence>